<evidence type="ECO:0000256" key="11">
    <source>
        <dbReference type="ARBA" id="ARBA00022737"/>
    </source>
</evidence>
<proteinExistence type="inferred from homology"/>
<keyword evidence="17" id="KW-0675">Receptor</keyword>
<comment type="subcellular location">
    <subcellularLocation>
        <location evidence="1">Cell membrane</location>
        <topology evidence="1">Single-pass type I membrane protein</topology>
    </subcellularLocation>
</comment>
<keyword evidence="18" id="KW-0325">Glycoprotein</keyword>
<dbReference type="PROSITE" id="PS51450">
    <property type="entry name" value="LRR"/>
    <property type="match status" value="1"/>
</dbReference>
<evidence type="ECO:0000256" key="12">
    <source>
        <dbReference type="ARBA" id="ARBA00022741"/>
    </source>
</evidence>
<protein>
    <recommendedName>
        <fullName evidence="4">non-specific serine/threonine protein kinase</fullName>
        <ecNumber evidence="4">2.7.11.1</ecNumber>
    </recommendedName>
</protein>
<comment type="catalytic activity">
    <reaction evidence="19">
        <text>L-threonyl-[protein] + ATP = O-phospho-L-threonyl-[protein] + ADP + H(+)</text>
        <dbReference type="Rhea" id="RHEA:46608"/>
        <dbReference type="Rhea" id="RHEA-COMP:11060"/>
        <dbReference type="Rhea" id="RHEA-COMP:11605"/>
        <dbReference type="ChEBI" id="CHEBI:15378"/>
        <dbReference type="ChEBI" id="CHEBI:30013"/>
        <dbReference type="ChEBI" id="CHEBI:30616"/>
        <dbReference type="ChEBI" id="CHEBI:61977"/>
        <dbReference type="ChEBI" id="CHEBI:456216"/>
        <dbReference type="EC" id="2.7.11.1"/>
    </reaction>
</comment>
<gene>
    <name evidence="25" type="ORF">LUZ62_055761</name>
</gene>
<reference evidence="25" key="1">
    <citation type="submission" date="2022-08" db="EMBL/GenBank/DDBJ databases">
        <authorList>
            <person name="Marques A."/>
        </authorList>
    </citation>
    <scope>NUCLEOTIDE SEQUENCE</scope>
    <source>
        <strain evidence="25">RhyPub2mFocal</strain>
        <tissue evidence="25">Leaves</tissue>
    </source>
</reference>
<evidence type="ECO:0000313" key="26">
    <source>
        <dbReference type="Proteomes" id="UP001140206"/>
    </source>
</evidence>
<organism evidence="25 26">
    <name type="scientific">Rhynchospora pubera</name>
    <dbReference type="NCBI Taxonomy" id="906938"/>
    <lineage>
        <taxon>Eukaryota</taxon>
        <taxon>Viridiplantae</taxon>
        <taxon>Streptophyta</taxon>
        <taxon>Embryophyta</taxon>
        <taxon>Tracheophyta</taxon>
        <taxon>Spermatophyta</taxon>
        <taxon>Magnoliopsida</taxon>
        <taxon>Liliopsida</taxon>
        <taxon>Poales</taxon>
        <taxon>Cyperaceae</taxon>
        <taxon>Cyperoideae</taxon>
        <taxon>Rhynchosporeae</taxon>
        <taxon>Rhynchospora</taxon>
    </lineage>
</organism>
<evidence type="ECO:0000256" key="22">
    <source>
        <dbReference type="SAM" id="MobiDB-lite"/>
    </source>
</evidence>
<evidence type="ECO:0000256" key="2">
    <source>
        <dbReference type="ARBA" id="ARBA00008536"/>
    </source>
</evidence>
<keyword evidence="13 25" id="KW-0418">Kinase</keyword>
<evidence type="ECO:0000256" key="5">
    <source>
        <dbReference type="ARBA" id="ARBA00022475"/>
    </source>
</evidence>
<dbReference type="InterPro" id="IPR032675">
    <property type="entry name" value="LRR_dom_sf"/>
</dbReference>
<comment type="caution">
    <text evidence="25">The sequence shown here is derived from an EMBL/GenBank/DDBJ whole genome shotgun (WGS) entry which is preliminary data.</text>
</comment>
<dbReference type="SMART" id="SM00220">
    <property type="entry name" value="S_TKc"/>
    <property type="match status" value="1"/>
</dbReference>
<dbReference type="PANTHER" id="PTHR45631">
    <property type="entry name" value="OS07G0107800 PROTEIN-RELATED"/>
    <property type="match status" value="1"/>
</dbReference>
<dbReference type="InterPro" id="IPR011009">
    <property type="entry name" value="Kinase-like_dom_sf"/>
</dbReference>
<evidence type="ECO:0000256" key="21">
    <source>
        <dbReference type="PROSITE-ProRule" id="PRU10141"/>
    </source>
</evidence>
<dbReference type="Pfam" id="PF13855">
    <property type="entry name" value="LRR_8"/>
    <property type="match status" value="1"/>
</dbReference>
<evidence type="ECO:0000259" key="24">
    <source>
        <dbReference type="PROSITE" id="PS50011"/>
    </source>
</evidence>
<dbReference type="Pfam" id="PF07714">
    <property type="entry name" value="PK_Tyr_Ser-Thr"/>
    <property type="match status" value="1"/>
</dbReference>
<feature type="transmembrane region" description="Helical" evidence="23">
    <location>
        <begin position="42"/>
        <end position="62"/>
    </location>
</feature>
<dbReference type="Gene3D" id="1.10.510.10">
    <property type="entry name" value="Transferase(Phosphotransferase) domain 1"/>
    <property type="match status" value="1"/>
</dbReference>
<evidence type="ECO:0000256" key="16">
    <source>
        <dbReference type="ARBA" id="ARBA00023136"/>
    </source>
</evidence>
<sequence length="924" mass="103955">MFHENHTSSLSRHVYLSKRSDIYRKILSNLFLLYNQKLKNRVLPKMIVLWCFVVISAIWAAIIEGQPTTQALGFISIDCGAPSGTTYKDSTGILYVSDDSYIDTGENYKIDQKYTSPSNQASTLRSFPNETRNCYTLWNITKGAKYLVRATFLYGNYDGKQMVQSSTPLQFDLYIDVSLWRTVNITDASSEYAYEVVTVASNNLIWVCLVDIKAGTPFISALELRPLRDSLYPYAFPNQSNAILFRLNYGPTENSTIRFPDDPYDRLWPWYQYDNTILRSLITTMNITRHDSDNFEAPYSVLQSALTPVSSPNLTSVPYDAPSNNPNFPGYYAVLYMVELQELSGNQSRQYDVYRNNVKTFSAYKPPYCLSSYIYSTMPHYYSRTVYKLVQLSNSTLPPTLNGMEVYWPMNMKINQLTTASDVRGIIDVKIDYQIVRNWNGDPCSPTNFSWHGVGCNTDEPPQITSLNLSYSGLSGIISYSFAKLQSITYLDLSHNNLSGDIPDFLGEMSKLQVLNLSGNHLNGHVPDILMKKNNTGLLLILVDSCTTCEANSNKRSLVIIVIAAVVVAVVAVVVGLLLLQKLGRRRRRRGSGEQEMQIHSEVKKFNHEELKDITNNFSHTIGRGGFGTVYHGYLENHTEIAVKVCSLESSQANKQFLAEVRSLSLVHHKNLVKLVGYCKDGANLAVVYEYLPRGSLFEHLRGKDSSSALNWRMRLNIVLEAAQALDYLHTGCGMVHRDVKSSNILLGQNYETKVSDLGLARMFSADVNSIITLSGTPGYIDPEYQLTFTLNEKSDVYSFGVILMEVVTGERPILTARENIHIVKLVKQKLAQGSIEDVVDSRFEGEYDINSVWKFVELAVMCTRDEAADRPTMADVVVHLKECLQIEEHCQKGKPEPSEKSDTNTSSISTAHSVSVSFAPDSR</sequence>
<dbReference type="SUPFAM" id="SSF52058">
    <property type="entry name" value="L domain-like"/>
    <property type="match status" value="1"/>
</dbReference>
<comment type="similarity">
    <text evidence="3">In the C-terminal section; belongs to the protein kinase superfamily. Ser/Thr protein kinase family.</text>
</comment>
<dbReference type="InterPro" id="IPR024788">
    <property type="entry name" value="Malectin-like_Carb-bd_dom"/>
</dbReference>
<dbReference type="FunFam" id="3.30.200.20:FF:000178">
    <property type="entry name" value="serine/threonine-protein kinase PBS1-like"/>
    <property type="match status" value="1"/>
</dbReference>
<evidence type="ECO:0000256" key="10">
    <source>
        <dbReference type="ARBA" id="ARBA00022729"/>
    </source>
</evidence>
<dbReference type="FunFam" id="3.80.10.10:FF:000129">
    <property type="entry name" value="Leucine-rich repeat receptor-like kinase"/>
    <property type="match status" value="1"/>
</dbReference>
<evidence type="ECO:0000256" key="13">
    <source>
        <dbReference type="ARBA" id="ARBA00022777"/>
    </source>
</evidence>
<dbReference type="SUPFAM" id="SSF56112">
    <property type="entry name" value="Protein kinase-like (PK-like)"/>
    <property type="match status" value="1"/>
</dbReference>
<dbReference type="EMBL" id="JAMFTS010000003">
    <property type="protein sequence ID" value="KAJ4771504.1"/>
    <property type="molecule type" value="Genomic_DNA"/>
</dbReference>
<keyword evidence="9 23" id="KW-0812">Transmembrane</keyword>
<feature type="transmembrane region" description="Helical" evidence="23">
    <location>
        <begin position="558"/>
        <end position="580"/>
    </location>
</feature>
<dbReference type="CDD" id="cd14066">
    <property type="entry name" value="STKc_IRAK"/>
    <property type="match status" value="1"/>
</dbReference>
<keyword evidence="26" id="KW-1185">Reference proteome</keyword>
<name>A0AAV8DWI2_9POAL</name>
<dbReference type="GO" id="GO:0002229">
    <property type="term" value="P:defense response to oomycetes"/>
    <property type="evidence" value="ECO:0007669"/>
    <property type="project" value="UniProtKB-ARBA"/>
</dbReference>
<keyword evidence="6" id="KW-0723">Serine/threonine-protein kinase</keyword>
<evidence type="ECO:0000256" key="7">
    <source>
        <dbReference type="ARBA" id="ARBA00022614"/>
    </source>
</evidence>
<evidence type="ECO:0000256" key="23">
    <source>
        <dbReference type="SAM" id="Phobius"/>
    </source>
</evidence>
<dbReference type="EC" id="2.7.11.1" evidence="4"/>
<evidence type="ECO:0000313" key="25">
    <source>
        <dbReference type="EMBL" id="KAJ4771504.1"/>
    </source>
</evidence>
<keyword evidence="12 21" id="KW-0547">Nucleotide-binding</keyword>
<dbReference type="InterPro" id="IPR008271">
    <property type="entry name" value="Ser/Thr_kinase_AS"/>
</dbReference>
<evidence type="ECO:0000256" key="17">
    <source>
        <dbReference type="ARBA" id="ARBA00023170"/>
    </source>
</evidence>
<comment type="catalytic activity">
    <reaction evidence="20">
        <text>L-seryl-[protein] + ATP = O-phospho-L-seryl-[protein] + ADP + H(+)</text>
        <dbReference type="Rhea" id="RHEA:17989"/>
        <dbReference type="Rhea" id="RHEA-COMP:9863"/>
        <dbReference type="Rhea" id="RHEA-COMP:11604"/>
        <dbReference type="ChEBI" id="CHEBI:15378"/>
        <dbReference type="ChEBI" id="CHEBI:29999"/>
        <dbReference type="ChEBI" id="CHEBI:30616"/>
        <dbReference type="ChEBI" id="CHEBI:83421"/>
        <dbReference type="ChEBI" id="CHEBI:456216"/>
        <dbReference type="EC" id="2.7.11.1"/>
    </reaction>
</comment>
<dbReference type="InterPro" id="IPR017441">
    <property type="entry name" value="Protein_kinase_ATP_BS"/>
</dbReference>
<comment type="similarity">
    <text evidence="2">In the N-terminal section; belongs to the leguminous lectin family.</text>
</comment>
<evidence type="ECO:0000256" key="6">
    <source>
        <dbReference type="ARBA" id="ARBA00022527"/>
    </source>
</evidence>
<dbReference type="InterPro" id="IPR000719">
    <property type="entry name" value="Prot_kinase_dom"/>
</dbReference>
<evidence type="ECO:0000256" key="9">
    <source>
        <dbReference type="ARBA" id="ARBA00022692"/>
    </source>
</evidence>
<evidence type="ECO:0000256" key="1">
    <source>
        <dbReference type="ARBA" id="ARBA00004251"/>
    </source>
</evidence>
<feature type="region of interest" description="Disordered" evidence="22">
    <location>
        <begin position="891"/>
        <end position="924"/>
    </location>
</feature>
<dbReference type="InterPro" id="IPR001611">
    <property type="entry name" value="Leu-rich_rpt"/>
</dbReference>
<dbReference type="FunFam" id="1.10.510.10:FF:000240">
    <property type="entry name" value="Lectin-domain containing receptor kinase A4.3"/>
    <property type="match status" value="1"/>
</dbReference>
<dbReference type="PROSITE" id="PS50011">
    <property type="entry name" value="PROTEIN_KINASE_DOM"/>
    <property type="match status" value="1"/>
</dbReference>
<evidence type="ECO:0000256" key="18">
    <source>
        <dbReference type="ARBA" id="ARBA00023180"/>
    </source>
</evidence>
<dbReference type="Pfam" id="PF12819">
    <property type="entry name" value="Malectin_like"/>
    <property type="match status" value="1"/>
</dbReference>
<keyword evidence="8" id="KW-0808">Transferase</keyword>
<dbReference type="InterPro" id="IPR001245">
    <property type="entry name" value="Ser-Thr/Tyr_kinase_cat_dom"/>
</dbReference>
<evidence type="ECO:0000256" key="15">
    <source>
        <dbReference type="ARBA" id="ARBA00022989"/>
    </source>
</evidence>
<dbReference type="Gene3D" id="3.30.200.20">
    <property type="entry name" value="Phosphorylase Kinase, domain 1"/>
    <property type="match status" value="1"/>
</dbReference>
<accession>A0AAV8DWI2</accession>
<dbReference type="Gene3D" id="3.80.10.10">
    <property type="entry name" value="Ribonuclease Inhibitor"/>
    <property type="match status" value="1"/>
</dbReference>
<keyword evidence="11" id="KW-0677">Repeat</keyword>
<evidence type="ECO:0000256" key="3">
    <source>
        <dbReference type="ARBA" id="ARBA00010217"/>
    </source>
</evidence>
<dbReference type="GO" id="GO:0005524">
    <property type="term" value="F:ATP binding"/>
    <property type="evidence" value="ECO:0007669"/>
    <property type="project" value="UniProtKB-UniRule"/>
</dbReference>
<evidence type="ECO:0000256" key="8">
    <source>
        <dbReference type="ARBA" id="ARBA00022679"/>
    </source>
</evidence>
<evidence type="ECO:0000256" key="4">
    <source>
        <dbReference type="ARBA" id="ARBA00012513"/>
    </source>
</evidence>
<evidence type="ECO:0000256" key="20">
    <source>
        <dbReference type="ARBA" id="ARBA00048679"/>
    </source>
</evidence>
<evidence type="ECO:0000256" key="14">
    <source>
        <dbReference type="ARBA" id="ARBA00022840"/>
    </source>
</evidence>
<dbReference type="PRINTS" id="PR00019">
    <property type="entry name" value="LEURICHRPT"/>
</dbReference>
<feature type="binding site" evidence="21">
    <location>
        <position position="644"/>
    </location>
    <ligand>
        <name>ATP</name>
        <dbReference type="ChEBI" id="CHEBI:30616"/>
    </ligand>
</feature>
<feature type="compositionally biased region" description="Basic and acidic residues" evidence="22">
    <location>
        <begin position="891"/>
        <end position="903"/>
    </location>
</feature>
<keyword evidence="16 23" id="KW-0472">Membrane</keyword>
<keyword evidence="5" id="KW-1003">Cell membrane</keyword>
<dbReference type="AlphaFoldDB" id="A0AAV8DWI2"/>
<feature type="domain" description="Protein kinase" evidence="24">
    <location>
        <begin position="616"/>
        <end position="883"/>
    </location>
</feature>
<feature type="compositionally biased region" description="Low complexity" evidence="22">
    <location>
        <begin position="906"/>
        <end position="918"/>
    </location>
</feature>
<dbReference type="GO" id="GO:0005886">
    <property type="term" value="C:plasma membrane"/>
    <property type="evidence" value="ECO:0007669"/>
    <property type="project" value="UniProtKB-SubCell"/>
</dbReference>
<dbReference type="PROSITE" id="PS00108">
    <property type="entry name" value="PROTEIN_KINASE_ST"/>
    <property type="match status" value="1"/>
</dbReference>
<dbReference type="Proteomes" id="UP001140206">
    <property type="component" value="Chromosome 3"/>
</dbReference>
<dbReference type="GO" id="GO:0004674">
    <property type="term" value="F:protein serine/threonine kinase activity"/>
    <property type="evidence" value="ECO:0007669"/>
    <property type="project" value="UniProtKB-KW"/>
</dbReference>
<keyword evidence="10" id="KW-0732">Signal</keyword>
<keyword evidence="7" id="KW-0433">Leucine-rich repeat</keyword>
<keyword evidence="15 23" id="KW-1133">Transmembrane helix</keyword>
<dbReference type="PROSITE" id="PS00107">
    <property type="entry name" value="PROTEIN_KINASE_ATP"/>
    <property type="match status" value="1"/>
</dbReference>
<keyword evidence="14 21" id="KW-0067">ATP-binding</keyword>
<dbReference type="PANTHER" id="PTHR45631:SF202">
    <property type="entry name" value="SENESCENCE-INDUCED RECEPTOR-LIKE SERINE_THREONINE-PROTEIN KINASE"/>
    <property type="match status" value="1"/>
</dbReference>
<evidence type="ECO:0000256" key="19">
    <source>
        <dbReference type="ARBA" id="ARBA00047899"/>
    </source>
</evidence>